<dbReference type="EMBL" id="PPTA01000004">
    <property type="protein sequence ID" value="TFB04136.1"/>
    <property type="molecule type" value="Genomic_DNA"/>
</dbReference>
<comment type="caution">
    <text evidence="1">The sequence shown here is derived from an EMBL/GenBank/DDBJ whole genome shotgun (WGS) entry which is preliminary data.</text>
</comment>
<keyword evidence="2" id="KW-1185">Reference proteome</keyword>
<evidence type="ECO:0000313" key="1">
    <source>
        <dbReference type="EMBL" id="TFB04136.1"/>
    </source>
</evidence>
<accession>A0ABY2H8Y0</accession>
<reference evidence="1 2" key="1">
    <citation type="submission" date="2018-01" db="EMBL/GenBank/DDBJ databases">
        <title>Genome characterization of the sugarcane-associated fungus Trichoderma ghanense CCMA-1212 and their application in lignocelulose bioconversion.</title>
        <authorList>
            <person name="Steindorff A.S."/>
            <person name="Mendes T.D."/>
            <person name="Vilela E.S.D."/>
            <person name="Rodrigues D.S."/>
            <person name="Formighieri E.F."/>
            <person name="Melo I.S."/>
            <person name="Favaro L.C.L."/>
        </authorList>
    </citation>
    <scope>NUCLEOTIDE SEQUENCE [LARGE SCALE GENOMIC DNA]</scope>
    <source>
        <strain evidence="1 2">CCMA-1212</strain>
    </source>
</reference>
<dbReference type="Proteomes" id="UP001642720">
    <property type="component" value="Unassembled WGS sequence"/>
</dbReference>
<name>A0ABY2H8Y0_9HYPO</name>
<organism evidence="1 2">
    <name type="scientific">Trichoderma ghanense</name>
    <dbReference type="NCBI Taxonomy" id="65468"/>
    <lineage>
        <taxon>Eukaryota</taxon>
        <taxon>Fungi</taxon>
        <taxon>Dikarya</taxon>
        <taxon>Ascomycota</taxon>
        <taxon>Pezizomycotina</taxon>
        <taxon>Sordariomycetes</taxon>
        <taxon>Hypocreomycetidae</taxon>
        <taxon>Hypocreales</taxon>
        <taxon>Hypocreaceae</taxon>
        <taxon>Trichoderma</taxon>
    </lineage>
</organism>
<protein>
    <submittedName>
        <fullName evidence="1">Uncharacterized protein</fullName>
    </submittedName>
</protein>
<proteinExistence type="predicted"/>
<gene>
    <name evidence="1" type="ORF">CCMA1212_003488</name>
</gene>
<sequence length="154" mass="17466">MTSSSPPLFPEDSLILVCVCSHLELENTKLEASRQSKRWIAGWAGRTGNLTQLKRRALVKEITLVEDEIESALETRGWWRFNSCLRCRTDFGVVVSPDGRTATIQAWHNFGGEGSPLDAGWRVYTGNLFDAFTRHAHLDYRHGSVRELWFQGVS</sequence>
<dbReference type="RefSeq" id="XP_073560337.1">
    <property type="nucleotide sequence ID" value="XM_073700834.1"/>
</dbReference>
<evidence type="ECO:0000313" key="2">
    <source>
        <dbReference type="Proteomes" id="UP001642720"/>
    </source>
</evidence>
<dbReference type="GeneID" id="300575284"/>